<gene>
    <name evidence="1" type="ORF">TIFTF001_055333</name>
</gene>
<proteinExistence type="predicted"/>
<dbReference type="Proteomes" id="UP001187192">
    <property type="component" value="Unassembled WGS sequence"/>
</dbReference>
<comment type="caution">
    <text evidence="1">The sequence shown here is derived from an EMBL/GenBank/DDBJ whole genome shotgun (WGS) entry which is preliminary data.</text>
</comment>
<reference evidence="1" key="1">
    <citation type="submission" date="2023-07" db="EMBL/GenBank/DDBJ databases">
        <title>draft genome sequence of fig (Ficus carica).</title>
        <authorList>
            <person name="Takahashi T."/>
            <person name="Nishimura K."/>
        </authorList>
    </citation>
    <scope>NUCLEOTIDE SEQUENCE</scope>
</reference>
<organism evidence="1 2">
    <name type="scientific">Ficus carica</name>
    <name type="common">Common fig</name>
    <dbReference type="NCBI Taxonomy" id="3494"/>
    <lineage>
        <taxon>Eukaryota</taxon>
        <taxon>Viridiplantae</taxon>
        <taxon>Streptophyta</taxon>
        <taxon>Embryophyta</taxon>
        <taxon>Tracheophyta</taxon>
        <taxon>Spermatophyta</taxon>
        <taxon>Magnoliopsida</taxon>
        <taxon>eudicotyledons</taxon>
        <taxon>Gunneridae</taxon>
        <taxon>Pentapetalae</taxon>
        <taxon>rosids</taxon>
        <taxon>fabids</taxon>
        <taxon>Rosales</taxon>
        <taxon>Moraceae</taxon>
        <taxon>Ficeae</taxon>
        <taxon>Ficus</taxon>
    </lineage>
</organism>
<evidence type="ECO:0000313" key="2">
    <source>
        <dbReference type="Proteomes" id="UP001187192"/>
    </source>
</evidence>
<keyword evidence="2" id="KW-1185">Reference proteome</keyword>
<protein>
    <submittedName>
        <fullName evidence="1">Uncharacterized protein</fullName>
    </submittedName>
</protein>
<sequence>MMVGGEQWLPERLKTPAQSILPLRGAPIATCLHDIKAVTTVRASSKIHCIDILRSKQIPSAASRNQIMLQSVSGNQHPFHALS</sequence>
<dbReference type="AlphaFoldDB" id="A0AA88EHI7"/>
<dbReference type="EMBL" id="BTGU01017060">
    <property type="protein sequence ID" value="GMN73360.1"/>
    <property type="molecule type" value="Genomic_DNA"/>
</dbReference>
<accession>A0AA88EHI7</accession>
<name>A0AA88EHI7_FICCA</name>
<evidence type="ECO:0000313" key="1">
    <source>
        <dbReference type="EMBL" id="GMN73360.1"/>
    </source>
</evidence>